<evidence type="ECO:0000256" key="4">
    <source>
        <dbReference type="ARBA" id="ARBA00023002"/>
    </source>
</evidence>
<sequence>MKAQAAVMYSVNAPLKVEALDLSPPGRGEVLIRMGAAGVCHSDYHVISGQAGHDLPVVLGHEGAGEIVALGEGVTDFALGDHVVLSWIPYCDACFFCDHNQTHLCQTYKGPLWDGTMMDGTCRFFSNAGGPVRHLSMLACWADHVVVPQESCVRMDKAVPFEIAALLGCAVTTGVGAVLNRAEVTPGSTVAVIGAGGVGLSIIMGAKLAGASQIIAVDSAPETEAKAREMGATEFIAAAESVADRLGILVPYGVDHVFEAVGKRALQRAAIDYCRPGGKVIFVGMDANDATIDLPTTGITRSEIMVTGSIFGSACTTRDFVAYAQHYLDGKLPIDRLIGRRYGLQQINEAVADMLAGKPGRGVILFDGDTP</sequence>
<dbReference type="Proteomes" id="UP000193061">
    <property type="component" value="Unassembled WGS sequence"/>
</dbReference>
<dbReference type="Gene3D" id="3.90.180.10">
    <property type="entry name" value="Medium-chain alcohol dehydrogenases, catalytic domain"/>
    <property type="match status" value="1"/>
</dbReference>
<proteinExistence type="inferred from homology"/>
<dbReference type="AlphaFoldDB" id="A0A1X6Y7J6"/>
<dbReference type="PROSITE" id="PS00059">
    <property type="entry name" value="ADH_ZINC"/>
    <property type="match status" value="1"/>
</dbReference>
<keyword evidence="3 6" id="KW-0862">Zinc</keyword>
<gene>
    <name evidence="8" type="ORF">ROA7450_00178</name>
</gene>
<dbReference type="PANTHER" id="PTHR43880:SF12">
    <property type="entry name" value="ALCOHOL DEHYDROGENASE CLASS-3"/>
    <property type="match status" value="1"/>
</dbReference>
<dbReference type="InterPro" id="IPR020843">
    <property type="entry name" value="ER"/>
</dbReference>
<dbReference type="FunFam" id="3.40.50.720:FF:000003">
    <property type="entry name" value="S-(hydroxymethyl)glutathione dehydrogenase"/>
    <property type="match status" value="1"/>
</dbReference>
<dbReference type="Pfam" id="PF00107">
    <property type="entry name" value="ADH_zinc_N"/>
    <property type="match status" value="1"/>
</dbReference>
<dbReference type="InterPro" id="IPR013149">
    <property type="entry name" value="ADH-like_C"/>
</dbReference>
<evidence type="ECO:0000256" key="6">
    <source>
        <dbReference type="RuleBase" id="RU361277"/>
    </source>
</evidence>
<dbReference type="GO" id="GO:0008270">
    <property type="term" value="F:zinc ion binding"/>
    <property type="evidence" value="ECO:0007669"/>
    <property type="project" value="InterPro"/>
</dbReference>
<keyword evidence="4 8" id="KW-0560">Oxidoreductase</keyword>
<comment type="cofactor">
    <cofactor evidence="1 6">
        <name>Zn(2+)</name>
        <dbReference type="ChEBI" id="CHEBI:29105"/>
    </cofactor>
</comment>
<organism evidence="8 9">
    <name type="scientific">Roseovarius albus</name>
    <dbReference type="NCBI Taxonomy" id="1247867"/>
    <lineage>
        <taxon>Bacteria</taxon>
        <taxon>Pseudomonadati</taxon>
        <taxon>Pseudomonadota</taxon>
        <taxon>Alphaproteobacteria</taxon>
        <taxon>Rhodobacterales</taxon>
        <taxon>Roseobacteraceae</taxon>
        <taxon>Roseovarius</taxon>
    </lineage>
</organism>
<evidence type="ECO:0000256" key="1">
    <source>
        <dbReference type="ARBA" id="ARBA00001947"/>
    </source>
</evidence>
<evidence type="ECO:0000313" key="8">
    <source>
        <dbReference type="EMBL" id="SLN13331.1"/>
    </source>
</evidence>
<dbReference type="GO" id="GO:0051903">
    <property type="term" value="F:S-(hydroxymethyl)glutathione dehydrogenase [NAD(P)+] activity"/>
    <property type="evidence" value="ECO:0007669"/>
    <property type="project" value="TreeGrafter"/>
</dbReference>
<protein>
    <submittedName>
        <fullName evidence="8">NDMA-dependent alcohol dehydrogenase</fullName>
        <ecNumber evidence="8">1.1.99.-</ecNumber>
    </submittedName>
</protein>
<dbReference type="InterPro" id="IPR013154">
    <property type="entry name" value="ADH-like_N"/>
</dbReference>
<feature type="domain" description="Enoyl reductase (ER)" evidence="7">
    <location>
        <begin position="10"/>
        <end position="364"/>
    </location>
</feature>
<dbReference type="InterPro" id="IPR002328">
    <property type="entry name" value="ADH_Zn_CS"/>
</dbReference>
<keyword evidence="2 6" id="KW-0479">Metal-binding</keyword>
<dbReference type="RefSeq" id="WP_159453969.1">
    <property type="nucleotide sequence ID" value="NZ_FWFX01000001.1"/>
</dbReference>
<dbReference type="SUPFAM" id="SSF50129">
    <property type="entry name" value="GroES-like"/>
    <property type="match status" value="2"/>
</dbReference>
<comment type="similarity">
    <text evidence="6">Belongs to the zinc-containing alcohol dehydrogenase family.</text>
</comment>
<dbReference type="Pfam" id="PF08240">
    <property type="entry name" value="ADH_N"/>
    <property type="match status" value="1"/>
</dbReference>
<dbReference type="Gene3D" id="3.40.50.720">
    <property type="entry name" value="NAD(P)-binding Rossmann-like Domain"/>
    <property type="match status" value="1"/>
</dbReference>
<keyword evidence="5" id="KW-0520">NAD</keyword>
<evidence type="ECO:0000256" key="2">
    <source>
        <dbReference type="ARBA" id="ARBA00022723"/>
    </source>
</evidence>
<evidence type="ECO:0000256" key="3">
    <source>
        <dbReference type="ARBA" id="ARBA00022833"/>
    </source>
</evidence>
<evidence type="ECO:0000256" key="5">
    <source>
        <dbReference type="ARBA" id="ARBA00023027"/>
    </source>
</evidence>
<evidence type="ECO:0000259" key="7">
    <source>
        <dbReference type="SMART" id="SM00829"/>
    </source>
</evidence>
<dbReference type="SUPFAM" id="SSF51735">
    <property type="entry name" value="NAD(P)-binding Rossmann-fold domains"/>
    <property type="match status" value="1"/>
</dbReference>
<dbReference type="GO" id="GO:0046294">
    <property type="term" value="P:formaldehyde catabolic process"/>
    <property type="evidence" value="ECO:0007669"/>
    <property type="project" value="TreeGrafter"/>
</dbReference>
<dbReference type="SMART" id="SM00829">
    <property type="entry name" value="PKS_ER"/>
    <property type="match status" value="1"/>
</dbReference>
<keyword evidence="9" id="KW-1185">Reference proteome</keyword>
<name>A0A1X6Y7J6_9RHOB</name>
<reference evidence="8 9" key="1">
    <citation type="submission" date="2017-03" db="EMBL/GenBank/DDBJ databases">
        <authorList>
            <person name="Afonso C.L."/>
            <person name="Miller P.J."/>
            <person name="Scott M.A."/>
            <person name="Spackman E."/>
            <person name="Goraichik I."/>
            <person name="Dimitrov K.M."/>
            <person name="Suarez D.L."/>
            <person name="Swayne D.E."/>
        </authorList>
    </citation>
    <scope>NUCLEOTIDE SEQUENCE [LARGE SCALE GENOMIC DNA]</scope>
    <source>
        <strain evidence="8 9">CECT 7450</strain>
    </source>
</reference>
<dbReference type="EMBL" id="FWFX01000001">
    <property type="protein sequence ID" value="SLN13331.1"/>
    <property type="molecule type" value="Genomic_DNA"/>
</dbReference>
<dbReference type="PANTHER" id="PTHR43880">
    <property type="entry name" value="ALCOHOL DEHYDROGENASE"/>
    <property type="match status" value="1"/>
</dbReference>
<dbReference type="OrthoDB" id="9770544at2"/>
<dbReference type="EC" id="1.1.99.-" evidence="8"/>
<dbReference type="CDD" id="cd08279">
    <property type="entry name" value="Zn_ADH_class_III"/>
    <property type="match status" value="1"/>
</dbReference>
<evidence type="ECO:0000313" key="9">
    <source>
        <dbReference type="Proteomes" id="UP000193061"/>
    </source>
</evidence>
<accession>A0A1X6Y7J6</accession>
<dbReference type="InterPro" id="IPR036291">
    <property type="entry name" value="NAD(P)-bd_dom_sf"/>
</dbReference>
<dbReference type="GO" id="GO:0005829">
    <property type="term" value="C:cytosol"/>
    <property type="evidence" value="ECO:0007669"/>
    <property type="project" value="TreeGrafter"/>
</dbReference>
<dbReference type="InterPro" id="IPR011032">
    <property type="entry name" value="GroES-like_sf"/>
</dbReference>